<sequence length="132" mass="15148">MVKKLISILFLSLYLVSTTELYQLLKIPNLIEHYCEHKKLNPEMPLIAFLKTHYNHPVNDGDDGKDQKLPFIIHSAPLALVFTVMNPGFSFESKNSHVQQITSNKISSKDEDFRFKGFAGSIWEPPRFSLVI</sequence>
<keyword evidence="2" id="KW-1185">Reference proteome</keyword>
<name>A0ABY4K5N3_9FLAO</name>
<reference evidence="1" key="1">
    <citation type="submission" date="2022-04" db="EMBL/GenBank/DDBJ databases">
        <title>Evolutionary, genomic, and biogeographic characterization of Chryseobacterium nepalense represented by a plastic-degrading bacterium AC3.</title>
        <authorList>
            <person name="Yin Z."/>
            <person name="Liu X."/>
            <person name="Wang D."/>
            <person name="Xie Z."/>
        </authorList>
    </citation>
    <scope>NUCLEOTIDE SEQUENCE</scope>
    <source>
        <strain evidence="1">AC3</strain>
    </source>
</reference>
<proteinExistence type="predicted"/>
<accession>A0ABY4K5N3</accession>
<organism evidence="1 2">
    <name type="scientific">Chryseobacterium nepalense</name>
    <dbReference type="NCBI Taxonomy" id="1854498"/>
    <lineage>
        <taxon>Bacteria</taxon>
        <taxon>Pseudomonadati</taxon>
        <taxon>Bacteroidota</taxon>
        <taxon>Flavobacteriia</taxon>
        <taxon>Flavobacteriales</taxon>
        <taxon>Weeksellaceae</taxon>
        <taxon>Chryseobacterium group</taxon>
        <taxon>Chryseobacterium</taxon>
    </lineage>
</organism>
<evidence type="ECO:0000313" key="2">
    <source>
        <dbReference type="Proteomes" id="UP000830552"/>
    </source>
</evidence>
<dbReference type="Proteomes" id="UP000830552">
    <property type="component" value="Chromosome"/>
</dbReference>
<protein>
    <submittedName>
        <fullName evidence="1">Uncharacterized protein</fullName>
    </submittedName>
</protein>
<dbReference type="RefSeq" id="WP_248391778.1">
    <property type="nucleotide sequence ID" value="NZ_CP096203.1"/>
</dbReference>
<evidence type="ECO:0000313" key="1">
    <source>
        <dbReference type="EMBL" id="UPQ75656.1"/>
    </source>
</evidence>
<dbReference type="EMBL" id="CP096203">
    <property type="protein sequence ID" value="UPQ75656.1"/>
    <property type="molecule type" value="Genomic_DNA"/>
</dbReference>
<gene>
    <name evidence="1" type="ORF">M0D58_16605</name>
</gene>